<dbReference type="Pfam" id="PF07166">
    <property type="entry name" value="DUF1398"/>
    <property type="match status" value="1"/>
</dbReference>
<dbReference type="RefSeq" id="WP_010052417.1">
    <property type="nucleotide sequence ID" value="NZ_BJOJ01000060.1"/>
</dbReference>
<dbReference type="InterPro" id="IPR009833">
    <property type="entry name" value="DUF1398"/>
</dbReference>
<dbReference type="AlphaFoldDB" id="A0AAW9K8K7"/>
<dbReference type="SUPFAM" id="SSF160419">
    <property type="entry name" value="YdfO-like"/>
    <property type="match status" value="1"/>
</dbReference>
<comment type="caution">
    <text evidence="1">The sequence shown here is derived from an EMBL/GenBank/DDBJ whole genome shotgun (WGS) entry which is preliminary data.</text>
</comment>
<dbReference type="EMBL" id="JAVBVO010000004">
    <property type="protein sequence ID" value="MDZ5759812.1"/>
    <property type="molecule type" value="Genomic_DNA"/>
</dbReference>
<evidence type="ECO:0000313" key="2">
    <source>
        <dbReference type="Proteomes" id="UP001290462"/>
    </source>
</evidence>
<protein>
    <submittedName>
        <fullName evidence="1">DUF1398 domain-containing protein</fullName>
    </submittedName>
</protein>
<proteinExistence type="predicted"/>
<sequence length="130" mass="14538">MGLDYQEIEKIINNETNAGGFAELIKNFKEIGVSHYEYRVAAGMYRYYDEDSSIDIQFNGIPKPVVPIESAEKIKQAVKRAQAGEITFEQFTELAGEAGIAYWATDISKMVVNYYGIQGSLLLSEPISEV</sequence>
<reference evidence="1" key="1">
    <citation type="submission" date="2023-08" db="EMBL/GenBank/DDBJ databases">
        <title>Genomic characterization of piscicolin 126 produced by Carnobacterium maltaromaticum CM22 strain isolated from salmon (Salmo salar).</title>
        <authorList>
            <person name="Gonzalez-Gragera E."/>
            <person name="Garcia-Lopez J.D."/>
            <person name="Teso-Perez C."/>
            <person name="Gimenez-Hernandez I."/>
            <person name="Peralta-Sanchez J.M."/>
            <person name="Valdivia E."/>
            <person name="Montalban-Lopez M."/>
            <person name="Martin-Platero A.M."/>
            <person name="Banos A."/>
            <person name="Martinez-Bueno M."/>
        </authorList>
    </citation>
    <scope>NUCLEOTIDE SEQUENCE</scope>
    <source>
        <strain evidence="1">CM22</strain>
    </source>
</reference>
<dbReference type="InterPro" id="IPR036696">
    <property type="entry name" value="YdfO-like_sf"/>
</dbReference>
<dbReference type="Proteomes" id="UP001290462">
    <property type="component" value="Unassembled WGS sequence"/>
</dbReference>
<evidence type="ECO:0000313" key="1">
    <source>
        <dbReference type="EMBL" id="MDZ5759812.1"/>
    </source>
</evidence>
<dbReference type="Gene3D" id="3.30.1810.10">
    <property type="entry name" value="YdfO-like"/>
    <property type="match status" value="1"/>
</dbReference>
<organism evidence="1 2">
    <name type="scientific">Carnobacterium maltaromaticum</name>
    <name type="common">Carnobacterium piscicola</name>
    <dbReference type="NCBI Taxonomy" id="2751"/>
    <lineage>
        <taxon>Bacteria</taxon>
        <taxon>Bacillati</taxon>
        <taxon>Bacillota</taxon>
        <taxon>Bacilli</taxon>
        <taxon>Lactobacillales</taxon>
        <taxon>Carnobacteriaceae</taxon>
        <taxon>Carnobacterium</taxon>
    </lineage>
</organism>
<name>A0AAW9K8K7_CARML</name>
<gene>
    <name evidence="1" type="ORF">RAK27_14215</name>
</gene>
<accession>A0AAW9K8K7</accession>